<evidence type="ECO:0000313" key="2">
    <source>
        <dbReference type="Proteomes" id="UP001165378"/>
    </source>
</evidence>
<dbReference type="Proteomes" id="UP001165378">
    <property type="component" value="Unassembled WGS sequence"/>
</dbReference>
<reference evidence="1" key="1">
    <citation type="submission" date="2022-01" db="EMBL/GenBank/DDBJ databases">
        <title>Genome-Based Taxonomic Classification of the Phylum Actinobacteria.</title>
        <authorList>
            <person name="Gao Y."/>
        </authorList>
    </citation>
    <scope>NUCLEOTIDE SEQUENCE</scope>
    <source>
        <strain evidence="1">KLBMP 8922</strain>
    </source>
</reference>
<sequence length="101" mass="10955">MPGSPKAEVPRREIKTAHRYGPAVKTPVLLTHHFRTIDAAGRLLGALADVQASRARELVTAAGNRCDYLSFPEMGHAMHTLDPELFAKTLTDLARSLPGVP</sequence>
<dbReference type="EMBL" id="JAKFHA010000040">
    <property type="protein sequence ID" value="MCF2532861.1"/>
    <property type="molecule type" value="Genomic_DNA"/>
</dbReference>
<name>A0AA41U4F8_9ACTN</name>
<dbReference type="AlphaFoldDB" id="A0AA41U4F8"/>
<gene>
    <name evidence="1" type="ORF">LZ495_37405</name>
</gene>
<accession>A0AA41U4F8</accession>
<evidence type="ECO:0000313" key="1">
    <source>
        <dbReference type="EMBL" id="MCF2532861.1"/>
    </source>
</evidence>
<comment type="caution">
    <text evidence="1">The sequence shown here is derived from an EMBL/GenBank/DDBJ whole genome shotgun (WGS) entry which is preliminary data.</text>
</comment>
<protein>
    <submittedName>
        <fullName evidence="1">Uncharacterized protein</fullName>
    </submittedName>
</protein>
<keyword evidence="2" id="KW-1185">Reference proteome</keyword>
<organism evidence="1 2">
    <name type="scientific">Yinghuangia soli</name>
    <dbReference type="NCBI Taxonomy" id="2908204"/>
    <lineage>
        <taxon>Bacteria</taxon>
        <taxon>Bacillati</taxon>
        <taxon>Actinomycetota</taxon>
        <taxon>Actinomycetes</taxon>
        <taxon>Kitasatosporales</taxon>
        <taxon>Streptomycetaceae</taxon>
        <taxon>Yinghuangia</taxon>
    </lineage>
</organism>
<dbReference type="RefSeq" id="WP_235057636.1">
    <property type="nucleotide sequence ID" value="NZ_JAKFHA010000040.1"/>
</dbReference>
<proteinExistence type="predicted"/>